<evidence type="ECO:0000313" key="2">
    <source>
        <dbReference type="EMBL" id="RCH90089.1"/>
    </source>
</evidence>
<dbReference type="InterPro" id="IPR057514">
    <property type="entry name" value="NTF2_SigF"/>
</dbReference>
<proteinExistence type="predicted"/>
<organism evidence="2 3">
    <name type="scientific">Rhizopus stolonifer</name>
    <name type="common">Rhizopus nigricans</name>
    <dbReference type="NCBI Taxonomy" id="4846"/>
    <lineage>
        <taxon>Eukaryota</taxon>
        <taxon>Fungi</taxon>
        <taxon>Fungi incertae sedis</taxon>
        <taxon>Mucoromycota</taxon>
        <taxon>Mucoromycotina</taxon>
        <taxon>Mucoromycetes</taxon>
        <taxon>Mucorales</taxon>
        <taxon>Mucorineae</taxon>
        <taxon>Rhizopodaceae</taxon>
        <taxon>Rhizopus</taxon>
    </lineage>
</organism>
<protein>
    <recommendedName>
        <fullName evidence="1">SigF-like NTF2-like domain-containing protein</fullName>
    </recommendedName>
</protein>
<sequence>IIEDLFSYNTINRKRVLEYYFFQDSTYASPSITVSGVDHIQHLYTVWEAFNRTQPTITNIVFDGQTAVIHFIHNVSPTIIPWINVQVPALTTLYFKETETDSGLLKVYKQEDSWTLEGLIQAIPIVSFWYNHVLRVFMGKLLATTGDILNSAYMHANKITSQSKEMQQLGQGLTVENLQRLEYDSRSWKECYIETFDDEDSITLQEHIYLEEQ</sequence>
<dbReference type="EMBL" id="PJQM01003218">
    <property type="protein sequence ID" value="RCH90089.1"/>
    <property type="molecule type" value="Genomic_DNA"/>
</dbReference>
<reference evidence="2 3" key="1">
    <citation type="journal article" date="2018" name="G3 (Bethesda)">
        <title>Phylogenetic and Phylogenomic Definition of Rhizopus Species.</title>
        <authorList>
            <person name="Gryganskyi A.P."/>
            <person name="Golan J."/>
            <person name="Dolatabadi S."/>
            <person name="Mondo S."/>
            <person name="Robb S."/>
            <person name="Idnurm A."/>
            <person name="Muszewska A."/>
            <person name="Steczkiewicz K."/>
            <person name="Masonjones S."/>
            <person name="Liao H.L."/>
            <person name="Gajdeczka M.T."/>
            <person name="Anike F."/>
            <person name="Vuek A."/>
            <person name="Anishchenko I.M."/>
            <person name="Voigt K."/>
            <person name="de Hoog G.S."/>
            <person name="Smith M.E."/>
            <person name="Heitman J."/>
            <person name="Vilgalys R."/>
            <person name="Stajich J.E."/>
        </authorList>
    </citation>
    <scope>NUCLEOTIDE SEQUENCE [LARGE SCALE GENOMIC DNA]</scope>
    <source>
        <strain evidence="2 3">LSU 92-RS-03</strain>
    </source>
</reference>
<dbReference type="OrthoDB" id="5580651at2759"/>
<name>A0A367JJP0_RHIST</name>
<dbReference type="Proteomes" id="UP000253551">
    <property type="component" value="Unassembled WGS sequence"/>
</dbReference>
<dbReference type="AlphaFoldDB" id="A0A367JJP0"/>
<accession>A0A367JJP0</accession>
<feature type="non-terminal residue" evidence="2">
    <location>
        <position position="1"/>
    </location>
</feature>
<evidence type="ECO:0000313" key="3">
    <source>
        <dbReference type="Proteomes" id="UP000253551"/>
    </source>
</evidence>
<feature type="domain" description="SigF-like NTF2-like" evidence="1">
    <location>
        <begin position="8"/>
        <end position="150"/>
    </location>
</feature>
<keyword evidence="3" id="KW-1185">Reference proteome</keyword>
<comment type="caution">
    <text evidence="2">The sequence shown here is derived from an EMBL/GenBank/DDBJ whole genome shotgun (WGS) entry which is preliminary data.</text>
</comment>
<dbReference type="Pfam" id="PF24840">
    <property type="entry name" value="NTF2_SigF"/>
    <property type="match status" value="1"/>
</dbReference>
<evidence type="ECO:0000259" key="1">
    <source>
        <dbReference type="Pfam" id="PF24840"/>
    </source>
</evidence>
<gene>
    <name evidence="2" type="ORF">CU098_001444</name>
</gene>